<proteinExistence type="predicted"/>
<accession>A0A9E7N4V0</accession>
<keyword evidence="2" id="KW-1185">Reference proteome</keyword>
<dbReference type="Proteomes" id="UP001057427">
    <property type="component" value="Segment"/>
</dbReference>
<name>A0A9E7N4V0_9CAUD</name>
<dbReference type="EMBL" id="ON529858">
    <property type="protein sequence ID" value="UTC29918.1"/>
    <property type="molecule type" value="Genomic_DNA"/>
</dbReference>
<evidence type="ECO:0000313" key="2">
    <source>
        <dbReference type="Proteomes" id="UP001057427"/>
    </source>
</evidence>
<organism evidence="1 2">
    <name type="scientific">Brevundimonas phage vB_BgoS-Bajun</name>
    <dbReference type="NCBI Taxonomy" id="2948594"/>
    <lineage>
        <taxon>Viruses</taxon>
        <taxon>Duplodnaviria</taxon>
        <taxon>Heunggongvirae</taxon>
        <taxon>Uroviricota</taxon>
        <taxon>Caudoviricetes</taxon>
        <taxon>Dolichocephalovirinae</taxon>
    </lineage>
</organism>
<reference evidence="1" key="1">
    <citation type="submission" date="2022-05" db="EMBL/GenBank/DDBJ databases">
        <authorList>
            <person name="Friedrich I."/>
            <person name="Poehlein A."/>
            <person name="Schneider D."/>
            <person name="Hertel R."/>
            <person name="Daniel R."/>
        </authorList>
    </citation>
    <scope>NUCLEOTIDE SEQUENCE</scope>
</reference>
<gene>
    <name evidence="1" type="ORF">BAJUN_03160</name>
</gene>
<evidence type="ECO:0000313" key="1">
    <source>
        <dbReference type="EMBL" id="UTC29918.1"/>
    </source>
</evidence>
<protein>
    <submittedName>
        <fullName evidence="1">Uncharacterized protein</fullName>
    </submittedName>
</protein>
<sequence length="122" mass="14293">MIGPVTIEKVKVFTWEPMRWTVRYGTRTWFLRNAFKHLIWGNFNRLRWAINGHFAEQGAALGGCENCGSFYGVHQPGSMTCYVWDPKSGEPDPNKVWLCTDCAEDYEEYWSDRWAEYNSGRL</sequence>